<sequence length="510" mass="58383">MQGILGSKMAMEKDKLLDWISKLVARKKVGALLLSVVFLAMFIFALLVGKEGVTANNMALSSPQSSQTFGEQTKNTASSPNILGVNPNMVLPPPLIAAVSLGYTLSPDHPGSNFTLPIPQFDKKKFNRLCNLPVCYLPVEKAIAMMPKVPSHSPVLKKLTYIYEQNLYRKTEFGGSDFGGYPTLKQRVDSYDIKESISVHCGFVIGVKPGTNTGFDIEDDDLRDMEQCGGVVVASAIFGNFEEINQPRYISEYSMKTVCFYMFVDEETEAYMKASVALGGSKKNGLWRIVVVHNLPYEDPWRNGRIPKLLLHRIFPNARFSLWIDGKLQLIRDPYQILERFLWRTNATVAISIHYERFDVYVEAEANKAGKKYNKALINFQIEFYIREGLTPYTLEKIPITSDVPEACVIIKEHIRISNLITCLWYNEVDRFTPRDQLSFSIVRNKIREKTEYTINMFLDCERRNFVVQVDILCYAEFFLYIQNHFQLKRSEILSCIILVLYLSRCAFFR</sequence>
<dbReference type="InterPro" id="IPR006852">
    <property type="entry name" value="TOD1_MUCI70"/>
</dbReference>
<keyword evidence="1" id="KW-1133">Transmembrane helix</keyword>
<keyword evidence="1" id="KW-0812">Transmembrane</keyword>
<keyword evidence="1" id="KW-0472">Membrane</keyword>
<dbReference type="Pfam" id="PF04765">
    <property type="entry name" value="TOD1_MUCI70"/>
    <property type="match status" value="1"/>
</dbReference>
<protein>
    <submittedName>
        <fullName evidence="4">Probable hexosyltransferase MUCI70</fullName>
    </submittedName>
</protein>
<dbReference type="RefSeq" id="XP_060669848.1">
    <property type="nucleotide sequence ID" value="XM_060813865.1"/>
</dbReference>
<feature type="domain" description="TOD1/MUCI70 glycosyltransferase-like" evidence="2">
    <location>
        <begin position="159"/>
        <end position="470"/>
    </location>
</feature>
<evidence type="ECO:0000256" key="1">
    <source>
        <dbReference type="SAM" id="Phobius"/>
    </source>
</evidence>
<dbReference type="InterPro" id="IPR048354">
    <property type="entry name" value="TOD1_MUCI70_glycTrfase_dom"/>
</dbReference>
<proteinExistence type="predicted"/>
<feature type="transmembrane region" description="Helical" evidence="1">
    <location>
        <begin position="29"/>
        <end position="48"/>
    </location>
</feature>
<organism evidence="3 4">
    <name type="scientific">Ziziphus jujuba</name>
    <name type="common">Chinese jujube</name>
    <name type="synonym">Ziziphus sativa</name>
    <dbReference type="NCBI Taxonomy" id="326968"/>
    <lineage>
        <taxon>Eukaryota</taxon>
        <taxon>Viridiplantae</taxon>
        <taxon>Streptophyta</taxon>
        <taxon>Embryophyta</taxon>
        <taxon>Tracheophyta</taxon>
        <taxon>Spermatophyta</taxon>
        <taxon>Magnoliopsida</taxon>
        <taxon>eudicotyledons</taxon>
        <taxon>Gunneridae</taxon>
        <taxon>Pentapetalae</taxon>
        <taxon>rosids</taxon>
        <taxon>fabids</taxon>
        <taxon>Rosales</taxon>
        <taxon>Rhamnaceae</taxon>
        <taxon>Paliureae</taxon>
        <taxon>Ziziphus</taxon>
    </lineage>
</organism>
<name>A0ABM3ZZD2_ZIZJJ</name>
<dbReference type="GeneID" id="107424177"/>
<keyword evidence="3" id="KW-1185">Reference proteome</keyword>
<dbReference type="Proteomes" id="UP001652623">
    <property type="component" value="Chromosome 1"/>
</dbReference>
<reference evidence="3" key="1">
    <citation type="submission" date="2025-05" db="UniProtKB">
        <authorList>
            <consortium name="RefSeq"/>
        </authorList>
    </citation>
    <scope>NUCLEOTIDE SEQUENCE [LARGE SCALE GENOMIC DNA]</scope>
</reference>
<evidence type="ECO:0000313" key="3">
    <source>
        <dbReference type="Proteomes" id="UP001652623"/>
    </source>
</evidence>
<gene>
    <name evidence="4" type="primary">LOC107424177</name>
</gene>
<accession>A0ABM3ZZD2</accession>
<dbReference type="PANTHER" id="PTHR12956">
    <property type="entry name" value="ALKALINE CERAMIDASE-RELATED"/>
    <property type="match status" value="1"/>
</dbReference>
<evidence type="ECO:0000313" key="4">
    <source>
        <dbReference type="RefSeq" id="XP_060669848.1"/>
    </source>
</evidence>
<reference evidence="4" key="2">
    <citation type="submission" date="2025-08" db="UniProtKB">
        <authorList>
            <consortium name="RefSeq"/>
        </authorList>
    </citation>
    <scope>IDENTIFICATION</scope>
    <source>
        <tissue evidence="4">Seedling</tissue>
    </source>
</reference>
<dbReference type="PANTHER" id="PTHR12956:SF38">
    <property type="entry name" value="HEXOSYLTRANSFERASE MUCI70-RELATED"/>
    <property type="match status" value="1"/>
</dbReference>
<evidence type="ECO:0000259" key="2">
    <source>
        <dbReference type="Pfam" id="PF04765"/>
    </source>
</evidence>